<comment type="subcellular location">
    <subcellularLocation>
        <location evidence="2">Membrane</location>
        <topology evidence="2">Multi-pass membrane protein</topology>
    </subcellularLocation>
</comment>
<evidence type="ECO:0000256" key="1">
    <source>
        <dbReference type="ARBA" id="ARBA00001947"/>
    </source>
</evidence>
<dbReference type="KEGG" id="cdes:C0J27_01775"/>
<dbReference type="EMBL" id="CP025544">
    <property type="protein sequence ID" value="AXK60474.1"/>
    <property type="molecule type" value="Genomic_DNA"/>
</dbReference>
<evidence type="ECO:0000256" key="9">
    <source>
        <dbReference type="ARBA" id="ARBA00023049"/>
    </source>
</evidence>
<keyword evidence="8 11" id="KW-1133">Transmembrane helix</keyword>
<evidence type="ECO:0000256" key="6">
    <source>
        <dbReference type="ARBA" id="ARBA00022801"/>
    </source>
</evidence>
<organism evidence="13 14">
    <name type="scientific">Candidatus Chromulinivorax destructor</name>
    <dbReference type="NCBI Taxonomy" id="2066483"/>
    <lineage>
        <taxon>Bacteria</taxon>
        <taxon>Candidatus Babelota</taxon>
        <taxon>Candidatus Babeliae</taxon>
        <taxon>Candidatus Babeliales</taxon>
        <taxon>Candidatus Chromulinivoraceae</taxon>
        <taxon>Candidatus Chromulinivorax</taxon>
    </lineage>
</organism>
<dbReference type="InterPro" id="IPR008915">
    <property type="entry name" value="Peptidase_M50"/>
</dbReference>
<feature type="transmembrane region" description="Helical" evidence="11">
    <location>
        <begin position="291"/>
        <end position="312"/>
    </location>
</feature>
<dbReference type="GO" id="GO:0016020">
    <property type="term" value="C:membrane"/>
    <property type="evidence" value="ECO:0007669"/>
    <property type="project" value="UniProtKB-SubCell"/>
</dbReference>
<evidence type="ECO:0000256" key="5">
    <source>
        <dbReference type="ARBA" id="ARBA00022692"/>
    </source>
</evidence>
<evidence type="ECO:0000259" key="12">
    <source>
        <dbReference type="Pfam" id="PF02163"/>
    </source>
</evidence>
<accession>A0A345ZB07</accession>
<evidence type="ECO:0000256" key="4">
    <source>
        <dbReference type="ARBA" id="ARBA00022670"/>
    </source>
</evidence>
<evidence type="ECO:0000256" key="3">
    <source>
        <dbReference type="ARBA" id="ARBA00007931"/>
    </source>
</evidence>
<dbReference type="AlphaFoldDB" id="A0A345ZB07"/>
<keyword evidence="14" id="KW-1185">Reference proteome</keyword>
<dbReference type="SUPFAM" id="SSF50156">
    <property type="entry name" value="PDZ domain-like"/>
    <property type="match status" value="1"/>
</dbReference>
<keyword evidence="5 11" id="KW-0812">Transmembrane</keyword>
<dbReference type="Gene3D" id="2.30.42.10">
    <property type="match status" value="1"/>
</dbReference>
<evidence type="ECO:0000256" key="10">
    <source>
        <dbReference type="ARBA" id="ARBA00023136"/>
    </source>
</evidence>
<dbReference type="Pfam" id="PF02163">
    <property type="entry name" value="Peptidase_M50"/>
    <property type="match status" value="1"/>
</dbReference>
<feature type="transmembrane region" description="Helical" evidence="11">
    <location>
        <begin position="104"/>
        <end position="128"/>
    </location>
</feature>
<evidence type="ECO:0000256" key="8">
    <source>
        <dbReference type="ARBA" id="ARBA00022989"/>
    </source>
</evidence>
<dbReference type="PANTHER" id="PTHR42837:SF2">
    <property type="entry name" value="MEMBRANE METALLOPROTEASE ARASP2, CHLOROPLASTIC-RELATED"/>
    <property type="match status" value="1"/>
</dbReference>
<sequence length="368" mass="41052">MISNILSLQSLTHIFSIISSIILSLLGITGIIVFHEFGHFIFCKFFGVYTPTFSVGMGKKLYRKMIGQTEFCISAAPLGGYVEIANETSNGQKGFNSINYLQKFLIILGGIGFNMLFAYIVFSALFYVGMPDSAFMPYENTYPIVQTISPASINHGILESDDIIIAINNQAVQNQSEVIKHEINSCIADDKTDVNVVIERDNQQHSITLQLNPDKKPLLLEDRLELCFTRKAPLNLMQSISNGITLTNFYIITIFSSLKNLVNTKNTQGLAGPIMTLTSSTKIAQKGIKSLLIFLAIISINLGIMNLLPLPIFDGGQFVLFTIETLMKREMSDSIKEMIGMFSWVLILGLMIVFSIKDVYTLIYQYLL</sequence>
<keyword evidence="9" id="KW-0482">Metalloprotease</keyword>
<feature type="transmembrane region" description="Helical" evidence="11">
    <location>
        <begin position="338"/>
        <end position="356"/>
    </location>
</feature>
<proteinExistence type="inferred from homology"/>
<comment type="similarity">
    <text evidence="3">Belongs to the peptidase M50B family.</text>
</comment>
<evidence type="ECO:0000256" key="11">
    <source>
        <dbReference type="SAM" id="Phobius"/>
    </source>
</evidence>
<comment type="cofactor">
    <cofactor evidence="1">
        <name>Zn(2+)</name>
        <dbReference type="ChEBI" id="CHEBI:29105"/>
    </cofactor>
</comment>
<dbReference type="CDD" id="cd06163">
    <property type="entry name" value="S2P-M50_PDZ_RseP-like"/>
    <property type="match status" value="1"/>
</dbReference>
<dbReference type="GO" id="GO:0004222">
    <property type="term" value="F:metalloendopeptidase activity"/>
    <property type="evidence" value="ECO:0007669"/>
    <property type="project" value="InterPro"/>
</dbReference>
<evidence type="ECO:0000313" key="13">
    <source>
        <dbReference type="EMBL" id="AXK60474.1"/>
    </source>
</evidence>
<keyword evidence="10 11" id="KW-0472">Membrane</keyword>
<keyword evidence="7" id="KW-0862">Zinc</keyword>
<dbReference type="PANTHER" id="PTHR42837">
    <property type="entry name" value="REGULATOR OF SIGMA-E PROTEASE RSEP"/>
    <property type="match status" value="1"/>
</dbReference>
<feature type="transmembrane region" description="Helical" evidence="11">
    <location>
        <begin position="240"/>
        <end position="258"/>
    </location>
</feature>
<dbReference type="InterPro" id="IPR036034">
    <property type="entry name" value="PDZ_sf"/>
</dbReference>
<keyword evidence="4" id="KW-0645">Protease</keyword>
<feature type="transmembrane region" description="Helical" evidence="11">
    <location>
        <begin position="12"/>
        <end position="33"/>
    </location>
</feature>
<dbReference type="OrthoDB" id="9782003at2"/>
<dbReference type="Proteomes" id="UP000254834">
    <property type="component" value="Chromosome"/>
</dbReference>
<dbReference type="InterPro" id="IPR004387">
    <property type="entry name" value="Pept_M50_Zn"/>
</dbReference>
<reference evidence="13 14" key="1">
    <citation type="submission" date="2017-12" db="EMBL/GenBank/DDBJ databases">
        <title>Chromulinavorax destructans is a abundant pathogen of dominant heterotrophic picoflagllates.</title>
        <authorList>
            <person name="Deeg C.M."/>
            <person name="Zimmer M."/>
            <person name="Suttle C.A."/>
        </authorList>
    </citation>
    <scope>NUCLEOTIDE SEQUENCE [LARGE SCALE GENOMIC DNA]</scope>
    <source>
        <strain evidence="13 14">SeV1</strain>
    </source>
</reference>
<evidence type="ECO:0000256" key="2">
    <source>
        <dbReference type="ARBA" id="ARBA00004141"/>
    </source>
</evidence>
<feature type="transmembrane region" description="Helical" evidence="11">
    <location>
        <begin position="39"/>
        <end position="58"/>
    </location>
</feature>
<dbReference type="GO" id="GO:0006508">
    <property type="term" value="P:proteolysis"/>
    <property type="evidence" value="ECO:0007669"/>
    <property type="project" value="UniProtKB-KW"/>
</dbReference>
<name>A0A345ZB07_9BACT</name>
<evidence type="ECO:0000313" key="14">
    <source>
        <dbReference type="Proteomes" id="UP000254834"/>
    </source>
</evidence>
<gene>
    <name evidence="13" type="ORF">C0J27_01775</name>
</gene>
<keyword evidence="6" id="KW-0378">Hydrolase</keyword>
<feature type="domain" description="Peptidase M50" evidence="12">
    <location>
        <begin position="25"/>
        <end position="349"/>
    </location>
</feature>
<dbReference type="RefSeq" id="WP_115585489.1">
    <property type="nucleotide sequence ID" value="NZ_CP025544.1"/>
</dbReference>
<evidence type="ECO:0000256" key="7">
    <source>
        <dbReference type="ARBA" id="ARBA00022833"/>
    </source>
</evidence>
<protein>
    <recommendedName>
        <fullName evidence="12">Peptidase M50 domain-containing protein</fullName>
    </recommendedName>
</protein>